<evidence type="ECO:0008006" key="4">
    <source>
        <dbReference type="Google" id="ProtNLM"/>
    </source>
</evidence>
<feature type="chain" id="PRO_5045198559" description="Sulfotransferase" evidence="1">
    <location>
        <begin position="20"/>
        <end position="381"/>
    </location>
</feature>
<sequence length="381" mass="42318">MRPLALLGEVLALRLGARALTLGRRDAGPRGAGAASGPPGACPAALGLPDCPRRGGADPDPGADSPSCLDYDLLAEDMGELGFGGEGCAEAAQSMRARARGNPLANRPVDGQVPRANVSHSKPVVWVHVHKSMGTFIYSMALLNHENVVRPSFNGNWWPFDTPDAVWRGKATHADCSKRSEYFAWSNVTWAQIEHVVDDYNLCHEDFNYGTLLRDPNELAISKASMEKYTLEETIASLNCLKGVGEAGPDLTHACDRTTPSGKATLWWFFDNFLVRTLGGHSVWSLPAGGVTEEHAHKAIERLSKFEVVMFAADFEDKRYLETAIGWRPEFFDKAYKRPSTHVAELTDKQKDQARLANRFDYMVYDHFKRIPMRRRVKKFQ</sequence>
<comment type="caution">
    <text evidence="2">The sequence shown here is derived from an EMBL/GenBank/DDBJ whole genome shotgun (WGS) entry which is preliminary data.</text>
</comment>
<evidence type="ECO:0000313" key="3">
    <source>
        <dbReference type="Proteomes" id="UP001189429"/>
    </source>
</evidence>
<feature type="signal peptide" evidence="1">
    <location>
        <begin position="1"/>
        <end position="19"/>
    </location>
</feature>
<name>A0ABN9R1J7_9DINO</name>
<dbReference type="Proteomes" id="UP001189429">
    <property type="component" value="Unassembled WGS sequence"/>
</dbReference>
<gene>
    <name evidence="2" type="ORF">PCOR1329_LOCUS16439</name>
</gene>
<protein>
    <recommendedName>
        <fullName evidence="4">Sulfotransferase</fullName>
    </recommendedName>
</protein>
<dbReference type="Gene3D" id="3.40.50.300">
    <property type="entry name" value="P-loop containing nucleotide triphosphate hydrolases"/>
    <property type="match status" value="1"/>
</dbReference>
<reference evidence="2" key="1">
    <citation type="submission" date="2023-10" db="EMBL/GenBank/DDBJ databases">
        <authorList>
            <person name="Chen Y."/>
            <person name="Shah S."/>
            <person name="Dougan E. K."/>
            <person name="Thang M."/>
            <person name="Chan C."/>
        </authorList>
    </citation>
    <scope>NUCLEOTIDE SEQUENCE [LARGE SCALE GENOMIC DNA]</scope>
</reference>
<keyword evidence="1" id="KW-0732">Signal</keyword>
<dbReference type="EMBL" id="CAUYUJ010005039">
    <property type="protein sequence ID" value="CAK0812044.1"/>
    <property type="molecule type" value="Genomic_DNA"/>
</dbReference>
<dbReference type="InterPro" id="IPR027417">
    <property type="entry name" value="P-loop_NTPase"/>
</dbReference>
<accession>A0ABN9R1J7</accession>
<organism evidence="2 3">
    <name type="scientific">Prorocentrum cordatum</name>
    <dbReference type="NCBI Taxonomy" id="2364126"/>
    <lineage>
        <taxon>Eukaryota</taxon>
        <taxon>Sar</taxon>
        <taxon>Alveolata</taxon>
        <taxon>Dinophyceae</taxon>
        <taxon>Prorocentrales</taxon>
        <taxon>Prorocentraceae</taxon>
        <taxon>Prorocentrum</taxon>
    </lineage>
</organism>
<evidence type="ECO:0000313" key="2">
    <source>
        <dbReference type="EMBL" id="CAK0812044.1"/>
    </source>
</evidence>
<evidence type="ECO:0000256" key="1">
    <source>
        <dbReference type="SAM" id="SignalP"/>
    </source>
</evidence>
<keyword evidence="3" id="KW-1185">Reference proteome</keyword>
<proteinExistence type="predicted"/>